<dbReference type="PANTHER" id="PTHR43135:SF3">
    <property type="entry name" value="ALPHA-D-RIBOSE 1-METHYLPHOSPHONATE 5-TRIPHOSPHATE DIPHOSPHATASE"/>
    <property type="match status" value="1"/>
</dbReference>
<evidence type="ECO:0000256" key="3">
    <source>
        <dbReference type="ARBA" id="ARBA00022723"/>
    </source>
</evidence>
<keyword evidence="10" id="KW-1185">Reference proteome</keyword>
<dbReference type="SUPFAM" id="SSF51556">
    <property type="entry name" value="Metallo-dependent hydrolases"/>
    <property type="match status" value="1"/>
</dbReference>
<evidence type="ECO:0000256" key="2">
    <source>
        <dbReference type="ARBA" id="ARBA00022670"/>
    </source>
</evidence>
<evidence type="ECO:0000256" key="4">
    <source>
        <dbReference type="ARBA" id="ARBA00022801"/>
    </source>
</evidence>
<dbReference type="InterPro" id="IPR051781">
    <property type="entry name" value="Metallo-dep_Hydrolase"/>
</dbReference>
<dbReference type="InterPro" id="IPR032466">
    <property type="entry name" value="Metal_Hydrolase"/>
</dbReference>
<dbReference type="PANTHER" id="PTHR43135">
    <property type="entry name" value="ALPHA-D-RIBOSE 1-METHYLPHOSPHONATE 5-TRIPHOSPHATE DIPHOSPHATASE"/>
    <property type="match status" value="1"/>
</dbReference>
<dbReference type="InterPro" id="IPR006680">
    <property type="entry name" value="Amidohydro-rel"/>
</dbReference>
<evidence type="ECO:0000259" key="7">
    <source>
        <dbReference type="Pfam" id="PF01435"/>
    </source>
</evidence>
<dbReference type="GO" id="GO:0016810">
    <property type="term" value="F:hydrolase activity, acting on carbon-nitrogen (but not peptide) bonds"/>
    <property type="evidence" value="ECO:0007669"/>
    <property type="project" value="InterPro"/>
</dbReference>
<dbReference type="Pfam" id="PF01979">
    <property type="entry name" value="Amidohydro_1"/>
    <property type="match status" value="1"/>
</dbReference>
<dbReference type="InterPro" id="IPR057744">
    <property type="entry name" value="OTAase-like"/>
</dbReference>
<evidence type="ECO:0000256" key="1">
    <source>
        <dbReference type="ARBA" id="ARBA00001947"/>
    </source>
</evidence>
<protein>
    <recommendedName>
        <fullName evidence="11">Amidohydrolase-related domain-containing protein</fullName>
    </recommendedName>
</protein>
<dbReference type="InterPro" id="IPR001915">
    <property type="entry name" value="Peptidase_M48"/>
</dbReference>
<organism evidence="9 10">
    <name type="scientific">Friedmanniomyces simplex</name>
    <dbReference type="NCBI Taxonomy" id="329884"/>
    <lineage>
        <taxon>Eukaryota</taxon>
        <taxon>Fungi</taxon>
        <taxon>Dikarya</taxon>
        <taxon>Ascomycota</taxon>
        <taxon>Pezizomycotina</taxon>
        <taxon>Dothideomycetes</taxon>
        <taxon>Dothideomycetidae</taxon>
        <taxon>Mycosphaerellales</taxon>
        <taxon>Teratosphaeriaceae</taxon>
        <taxon>Friedmanniomyces</taxon>
    </lineage>
</organism>
<keyword evidence="6" id="KW-0482">Metalloprotease</keyword>
<evidence type="ECO:0000313" key="10">
    <source>
        <dbReference type="Proteomes" id="UP000309340"/>
    </source>
</evidence>
<proteinExistence type="predicted"/>
<gene>
    <name evidence="9" type="ORF">B0A55_11616</name>
</gene>
<comment type="caution">
    <text evidence="9">The sequence shown here is derived from an EMBL/GenBank/DDBJ whole genome shotgun (WGS) entry which is preliminary data.</text>
</comment>
<keyword evidence="5" id="KW-0862">Zinc</keyword>
<evidence type="ECO:0000259" key="8">
    <source>
        <dbReference type="Pfam" id="PF01979"/>
    </source>
</evidence>
<dbReference type="Proteomes" id="UP000309340">
    <property type="component" value="Unassembled WGS sequence"/>
</dbReference>
<dbReference type="GO" id="GO:0004222">
    <property type="term" value="F:metalloendopeptidase activity"/>
    <property type="evidence" value="ECO:0007669"/>
    <property type="project" value="InterPro"/>
</dbReference>
<dbReference type="Gene3D" id="3.20.20.140">
    <property type="entry name" value="Metal-dependent hydrolases"/>
    <property type="match status" value="1"/>
</dbReference>
<comment type="cofactor">
    <cofactor evidence="1">
        <name>Zn(2+)</name>
        <dbReference type="ChEBI" id="CHEBI:29105"/>
    </cofactor>
</comment>
<dbReference type="InterPro" id="IPR011059">
    <property type="entry name" value="Metal-dep_hydrolase_composite"/>
</dbReference>
<dbReference type="EMBL" id="NAJQ01001132">
    <property type="protein sequence ID" value="TKA62081.1"/>
    <property type="molecule type" value="Genomic_DNA"/>
</dbReference>
<dbReference type="STRING" id="329884.A0A4U0WH51"/>
<evidence type="ECO:0000256" key="6">
    <source>
        <dbReference type="ARBA" id="ARBA00023049"/>
    </source>
</evidence>
<evidence type="ECO:0008006" key="11">
    <source>
        <dbReference type="Google" id="ProtNLM"/>
    </source>
</evidence>
<accession>A0A4U0WH51</accession>
<dbReference type="SUPFAM" id="SSF51338">
    <property type="entry name" value="Composite domain of metallo-dependent hydrolases"/>
    <property type="match status" value="2"/>
</dbReference>
<dbReference type="Pfam" id="PF01435">
    <property type="entry name" value="Peptidase_M48"/>
    <property type="match status" value="1"/>
</dbReference>
<evidence type="ECO:0000256" key="5">
    <source>
        <dbReference type="ARBA" id="ARBA00022833"/>
    </source>
</evidence>
<dbReference type="Gene3D" id="2.30.40.10">
    <property type="entry name" value="Urease, subunit C, domain 1"/>
    <property type="match status" value="1"/>
</dbReference>
<keyword evidence="3" id="KW-0479">Metal-binding</keyword>
<reference evidence="9 10" key="1">
    <citation type="submission" date="2017-03" db="EMBL/GenBank/DDBJ databases">
        <title>Genomes of endolithic fungi from Antarctica.</title>
        <authorList>
            <person name="Coleine C."/>
            <person name="Masonjones S."/>
            <person name="Stajich J.E."/>
        </authorList>
    </citation>
    <scope>NUCLEOTIDE SEQUENCE [LARGE SCALE GENOMIC DNA]</scope>
    <source>
        <strain evidence="9 10">CCFEE 5184</strain>
    </source>
</reference>
<evidence type="ECO:0000313" key="9">
    <source>
        <dbReference type="EMBL" id="TKA62081.1"/>
    </source>
</evidence>
<dbReference type="GO" id="GO:0046872">
    <property type="term" value="F:metal ion binding"/>
    <property type="evidence" value="ECO:0007669"/>
    <property type="project" value="UniProtKB-KW"/>
</dbReference>
<keyword evidence="4" id="KW-0378">Hydrolase</keyword>
<feature type="domain" description="Peptidase M48" evidence="7">
    <location>
        <begin position="5"/>
        <end position="67"/>
    </location>
</feature>
<dbReference type="CDD" id="cd01299">
    <property type="entry name" value="Met_dep_hydrolase_A"/>
    <property type="match status" value="1"/>
</dbReference>
<dbReference type="AlphaFoldDB" id="A0A4U0WH51"/>
<keyword evidence="2" id="KW-0645">Protease</keyword>
<name>A0A4U0WH51_9PEZI</name>
<sequence length="543" mass="59130">MALNLAFTLPGSRKQEQEADYIGLMMMSESCYDPRAAMGLWSRMEQEEKAAPPQFLSTHPSSHNRLGTKKYRAIRHLYEPQLSIGLQVVSNLFRSVLQLRAVIGTKSKMDTFNVHTDFLFDPKKKAFSSNTSIVVSRESGLITKVYERKNALPQTINEPDIDLRGLCVLPGLVDAHTHILLHAYSEASSTAQMRDESLVERIIRATNHCRAALLAGFTTYRDLGTEGAYDADVHIRNAVNRGLIPGPRIYCVSEALASSGGYETRHENAIGGSQVPRISDPCDGVVGVRAAVRRRLGAGADLIKFYADYRKRALRFPGSSWPGCPEIMFPPPQEGLQGDRNPNLLLFDQDEMDAIVAEAKTARAPVAAHASTAEAVTMAAKAGVTTVEHGFLSMEGSEAMQTMLEKGTIFVPTLAVLELFASKAAMKDVLAQVKKAYDTGIKLACGGDTGAFAHGDNARELELFLEAGIPLEEVLYSGTVRGWEACGGDWCGRKFGWIEEGVAADFVGLGSDVRKEVGALRNVKFVMKDARVWKSGGQAVGMV</sequence>
<dbReference type="OrthoDB" id="5595695at2759"/>
<feature type="domain" description="Amidohydrolase-related" evidence="8">
    <location>
        <begin position="168"/>
        <end position="525"/>
    </location>
</feature>
<dbReference type="GO" id="GO:0006508">
    <property type="term" value="P:proteolysis"/>
    <property type="evidence" value="ECO:0007669"/>
    <property type="project" value="UniProtKB-KW"/>
</dbReference>